<sequence>MRLKLLILGVLERVWPVGIPSNIQRLPAHRQFALVRGRAHACNLFGLAALVLLNLYDPTVR</sequence>
<evidence type="ECO:0000313" key="2">
    <source>
        <dbReference type="Proteomes" id="UP001595724"/>
    </source>
</evidence>
<evidence type="ECO:0000313" key="1">
    <source>
        <dbReference type="EMBL" id="MFC3661336.1"/>
    </source>
</evidence>
<proteinExistence type="predicted"/>
<dbReference type="Proteomes" id="UP001595724">
    <property type="component" value="Unassembled WGS sequence"/>
</dbReference>
<organism evidence="1 2">
    <name type="scientific">Luteimonas notoginsengisoli</name>
    <dbReference type="NCBI Taxonomy" id="1578200"/>
    <lineage>
        <taxon>Bacteria</taxon>
        <taxon>Pseudomonadati</taxon>
        <taxon>Pseudomonadota</taxon>
        <taxon>Gammaproteobacteria</taxon>
        <taxon>Lysobacterales</taxon>
        <taxon>Lysobacteraceae</taxon>
        <taxon>Luteimonas</taxon>
    </lineage>
</organism>
<comment type="caution">
    <text evidence="1">The sequence shown here is derived from an EMBL/GenBank/DDBJ whole genome shotgun (WGS) entry which is preliminary data.</text>
</comment>
<accession>A0ABV7UXJ6</accession>
<keyword evidence="2" id="KW-1185">Reference proteome</keyword>
<dbReference type="EMBL" id="JBHRYF010000014">
    <property type="protein sequence ID" value="MFC3661336.1"/>
    <property type="molecule type" value="Genomic_DNA"/>
</dbReference>
<gene>
    <name evidence="1" type="ORF">ACFOM9_14835</name>
</gene>
<reference evidence="2" key="1">
    <citation type="journal article" date="2019" name="Int. J. Syst. Evol. Microbiol.">
        <title>The Global Catalogue of Microorganisms (GCM) 10K type strain sequencing project: providing services to taxonomists for standard genome sequencing and annotation.</title>
        <authorList>
            <consortium name="The Broad Institute Genomics Platform"/>
            <consortium name="The Broad Institute Genome Sequencing Center for Infectious Disease"/>
            <person name="Wu L."/>
            <person name="Ma J."/>
        </authorList>
    </citation>
    <scope>NUCLEOTIDE SEQUENCE [LARGE SCALE GENOMIC DNA]</scope>
    <source>
        <strain evidence="2">KCTC 42211</strain>
    </source>
</reference>
<name>A0ABV7UXJ6_9GAMM</name>
<protein>
    <submittedName>
        <fullName evidence="1">Uncharacterized protein</fullName>
    </submittedName>
</protein>
<dbReference type="RefSeq" id="WP_386712565.1">
    <property type="nucleotide sequence ID" value="NZ_JBHRYF010000014.1"/>
</dbReference>